<feature type="binding site" evidence="6">
    <location>
        <position position="168"/>
    </location>
    <ligand>
        <name>S-adenosyl-L-methionine</name>
        <dbReference type="ChEBI" id="CHEBI:59789"/>
    </ligand>
</feature>
<dbReference type="GO" id="GO:0030490">
    <property type="term" value="P:maturation of SSU-rRNA"/>
    <property type="evidence" value="ECO:0007669"/>
    <property type="project" value="TreeGrafter"/>
</dbReference>
<evidence type="ECO:0000259" key="9">
    <source>
        <dbReference type="Pfam" id="PF04034"/>
    </source>
</evidence>
<feature type="transmembrane region" description="Helical" evidence="8">
    <location>
        <begin position="23"/>
        <end position="41"/>
    </location>
</feature>
<evidence type="ECO:0000313" key="12">
    <source>
        <dbReference type="Proteomes" id="UP000583944"/>
    </source>
</evidence>
<dbReference type="GO" id="GO:0106388">
    <property type="term" value="F:rRNA small subunit aminocarboxypropyltransferase activity"/>
    <property type="evidence" value="ECO:0007669"/>
    <property type="project" value="UniProtKB-EC"/>
</dbReference>
<feature type="compositionally biased region" description="Acidic residues" evidence="7">
    <location>
        <begin position="289"/>
        <end position="303"/>
    </location>
</feature>
<dbReference type="GO" id="GO:1904047">
    <property type="term" value="F:S-adenosyl-L-methionine binding"/>
    <property type="evidence" value="ECO:0007669"/>
    <property type="project" value="UniProtKB-UniRule"/>
</dbReference>
<feature type="domain" description="RNase L inhibitor RLI-like possible metal-binding" evidence="10">
    <location>
        <begin position="81"/>
        <end position="112"/>
    </location>
</feature>
<dbReference type="InterPro" id="IPR007209">
    <property type="entry name" value="RNaseL-inhib-like_metal-bd_dom"/>
</dbReference>
<dbReference type="InterPro" id="IPR007177">
    <property type="entry name" value="Tsr3_C"/>
</dbReference>
<evidence type="ECO:0000256" key="4">
    <source>
        <dbReference type="ARBA" id="ARBA00022679"/>
    </source>
</evidence>
<dbReference type="HAMAP" id="MF_01116">
    <property type="entry name" value="TSR3"/>
    <property type="match status" value="1"/>
</dbReference>
<evidence type="ECO:0000256" key="3">
    <source>
        <dbReference type="ARBA" id="ARBA00022552"/>
    </source>
</evidence>
<dbReference type="Proteomes" id="UP000583944">
    <property type="component" value="Unassembled WGS sequence"/>
</dbReference>
<comment type="function">
    <text evidence="6">Aminocarboxypropyltransferase that catalyzes the aminocarboxypropyl transfer on pseudouridine in 18S rRNA. It constitutes the last step in biosynthesis of the hypermodified N1-methyl-N3-(3-amino-3-carboxypropyl) pseudouridine (m1acp3-Psi).</text>
</comment>
<keyword evidence="3 6" id="KW-0698">rRNA processing</keyword>
<dbReference type="GO" id="GO:0000455">
    <property type="term" value="P:enzyme-directed rRNA pseudouridine synthesis"/>
    <property type="evidence" value="ECO:0007669"/>
    <property type="project" value="UniProtKB-UniRule"/>
</dbReference>
<evidence type="ECO:0000256" key="5">
    <source>
        <dbReference type="ARBA" id="ARBA00022691"/>
    </source>
</evidence>
<accession>A0A7J6XZU5</accession>
<evidence type="ECO:0000259" key="10">
    <source>
        <dbReference type="Pfam" id="PF04068"/>
    </source>
</evidence>
<dbReference type="PANTHER" id="PTHR20426:SF0">
    <property type="entry name" value="18S RRNA AMINOCARBOXYPROPYLTRANSFERASE"/>
    <property type="match status" value="1"/>
</dbReference>
<evidence type="ECO:0000256" key="8">
    <source>
        <dbReference type="SAM" id="Phobius"/>
    </source>
</evidence>
<gene>
    <name evidence="11" type="ORF">ECC02_007076</name>
</gene>
<feature type="region of interest" description="Disordered" evidence="7">
    <location>
        <begin position="287"/>
        <end position="307"/>
    </location>
</feature>
<dbReference type="EMBL" id="JABDHM010000060">
    <property type="protein sequence ID" value="KAF5219957.1"/>
    <property type="molecule type" value="Genomic_DNA"/>
</dbReference>
<comment type="caution">
    <text evidence="11">The sequence shown here is derived from an EMBL/GenBank/DDBJ whole genome shotgun (WGS) entry which is preliminary data.</text>
</comment>
<comment type="catalytic activity">
    <reaction evidence="6">
        <text>an N(1)-methylpseudouridine in rRNA + S-adenosyl-L-methionine = N(1)-methyl-N(3)-[(3S)-3-amino-3-carboxypropyl]pseudouridine in rRNA + S-methyl-5'-thioadenosine + H(+)</text>
        <dbReference type="Rhea" id="RHEA:63296"/>
        <dbReference type="Rhea" id="RHEA-COMP:11634"/>
        <dbReference type="Rhea" id="RHEA-COMP:16310"/>
        <dbReference type="ChEBI" id="CHEBI:15378"/>
        <dbReference type="ChEBI" id="CHEBI:17509"/>
        <dbReference type="ChEBI" id="CHEBI:59789"/>
        <dbReference type="ChEBI" id="CHEBI:74890"/>
        <dbReference type="ChEBI" id="CHEBI:146234"/>
        <dbReference type="EC" id="2.5.1.157"/>
    </reaction>
</comment>
<evidence type="ECO:0000256" key="2">
    <source>
        <dbReference type="ARBA" id="ARBA00022517"/>
    </source>
</evidence>
<dbReference type="EC" id="2.5.1.157" evidence="6"/>
<dbReference type="InterPro" id="IPR022968">
    <property type="entry name" value="Tsr3-like"/>
</dbReference>
<organism evidence="11 12">
    <name type="scientific">Trypanosoma cruzi</name>
    <dbReference type="NCBI Taxonomy" id="5693"/>
    <lineage>
        <taxon>Eukaryota</taxon>
        <taxon>Discoba</taxon>
        <taxon>Euglenozoa</taxon>
        <taxon>Kinetoplastea</taxon>
        <taxon>Metakinetoplastina</taxon>
        <taxon>Trypanosomatida</taxon>
        <taxon>Trypanosomatidae</taxon>
        <taxon>Trypanosoma</taxon>
        <taxon>Schizotrypanum</taxon>
    </lineage>
</organism>
<comment type="similarity">
    <text evidence="6">Belongs to the TDD superfamily. TSR3 family.</text>
</comment>
<reference evidence="11 12" key="1">
    <citation type="journal article" date="2019" name="Genome Biol. Evol.">
        <title>Nanopore Sequencing Significantly Improves Genome Assembly of the Protozoan Parasite Trypanosoma cruzi.</title>
        <authorList>
            <person name="Diaz-Viraque F."/>
            <person name="Pita S."/>
            <person name="Greif G."/>
            <person name="de Souza R.C.M."/>
            <person name="Iraola G."/>
            <person name="Robello C."/>
        </authorList>
    </citation>
    <scope>NUCLEOTIDE SEQUENCE [LARGE SCALE GENOMIC DNA]</scope>
    <source>
        <strain evidence="11 12">Berenice</strain>
    </source>
</reference>
<dbReference type="Pfam" id="PF04068">
    <property type="entry name" value="Fer4_RLI"/>
    <property type="match status" value="1"/>
</dbReference>
<evidence type="ECO:0000313" key="11">
    <source>
        <dbReference type="EMBL" id="KAF5219957.1"/>
    </source>
</evidence>
<keyword evidence="4 6" id="KW-0808">Transferase</keyword>
<keyword evidence="5 6" id="KW-0949">S-adenosyl-L-methionine</keyword>
<feature type="binding site" evidence="6">
    <location>
        <position position="145"/>
    </location>
    <ligand>
        <name>S-adenosyl-L-methionine</name>
        <dbReference type="ChEBI" id="CHEBI:59789"/>
    </ligand>
</feature>
<feature type="binding site" evidence="6">
    <location>
        <position position="97"/>
    </location>
    <ligand>
        <name>S-adenosyl-L-methionine</name>
        <dbReference type="ChEBI" id="CHEBI:59789"/>
    </ligand>
</feature>
<dbReference type="Pfam" id="PF04034">
    <property type="entry name" value="Ribo_biogen_C"/>
    <property type="match status" value="1"/>
</dbReference>
<feature type="domain" description="16S/18S rRNA aminocarboxypropyltransferase Tsr3 C-terminal" evidence="9">
    <location>
        <begin position="119"/>
        <end position="245"/>
    </location>
</feature>
<dbReference type="PANTHER" id="PTHR20426">
    <property type="entry name" value="RIBOSOME BIOGENESIS PROTEIN TSR3 HOMOLOG"/>
    <property type="match status" value="1"/>
</dbReference>
<protein>
    <recommendedName>
        <fullName evidence="6">18S rRNA aminocarboxypropyltransferase</fullName>
        <ecNumber evidence="6">2.5.1.157</ecNumber>
    </recommendedName>
</protein>
<feature type="transmembrane region" description="Helical" evidence="8">
    <location>
        <begin position="334"/>
        <end position="353"/>
    </location>
</feature>
<dbReference type="AlphaFoldDB" id="A0A7J6XZU5"/>
<comment type="caution">
    <text evidence="6">Lacks conserved residue(s) required for the propagation of feature annotation.</text>
</comment>
<keyword evidence="2 6" id="KW-0690">Ribosome biogenesis</keyword>
<keyword evidence="8" id="KW-0812">Transmembrane</keyword>
<proteinExistence type="inferred from homology"/>
<evidence type="ECO:0000256" key="7">
    <source>
        <dbReference type="SAM" id="MobiDB-lite"/>
    </source>
</evidence>
<evidence type="ECO:0000256" key="1">
    <source>
        <dbReference type="ARBA" id="ARBA00022490"/>
    </source>
</evidence>
<keyword evidence="8" id="KW-0472">Membrane</keyword>
<dbReference type="NCBIfam" id="NF002621">
    <property type="entry name" value="PRK02287.1"/>
    <property type="match status" value="1"/>
</dbReference>
<dbReference type="VEuPathDB" id="TriTrypDB:BCY84_18288"/>
<evidence type="ECO:0000256" key="6">
    <source>
        <dbReference type="HAMAP-Rule" id="MF_03146"/>
    </source>
</evidence>
<sequence>MLFFSLYSLCHQSLLNLLNNFCWLYFCGICICCSIFFFRSVHTRMGKTKGHPRRDEGQRGWKGAQRGGFCSREPCTNPCSVPLAMWDFEQCDPDACSGRRLYRQNALRLLKLREPFHGVVLTPTATEFMSPADVDIVAQFGAAVVDCSWKQLHAVPWRQMKMGAPRLLPLLIAANPVNYGRPSKLNCAEALAGALAIAGRMEDARCVLSYFSWGDSFFDLNAELLEGYSKCANPAEVVAFQEKYVETEAVESAARREIDLNNMDLMDAVPLNVKRGKLRRRNKWKNEDGRDELEEEEEEEEEEETKRNNWRNWKHQMMQNKFIVRGYWFPFKNLFIFFCCLCCYLFICLLVTFEENDCERAGCLSLCIPIKRIHFFMTLFYRMIFGNNTTLRDQGADGGQIIFLFLFLNLQTQTGWFKEMALVNFTMPPSGAMSATVFQNWYANMVPTRCS</sequence>
<name>A0A7J6XZU5_TRYCR</name>
<keyword evidence="1" id="KW-0963">Cytoplasm</keyword>
<dbReference type="VEuPathDB" id="TriTrypDB:ECC02_007076"/>
<keyword evidence="8" id="KW-1133">Transmembrane helix</keyword>